<feature type="region of interest" description="Disordered" evidence="2">
    <location>
        <begin position="1"/>
        <end position="159"/>
    </location>
</feature>
<dbReference type="AlphaFoldDB" id="A0A2S6BS28"/>
<proteinExistence type="predicted"/>
<evidence type="ECO:0000313" key="4">
    <source>
        <dbReference type="Proteomes" id="UP000237631"/>
    </source>
</evidence>
<accession>A0A2S6BS28</accession>
<reference evidence="4" key="1">
    <citation type="journal article" date="2017" name="bioRxiv">
        <title>Conservation of a gene cluster reveals novel cercosporin biosynthetic mechanisms and extends production to the genus Colletotrichum.</title>
        <authorList>
            <person name="de Jonge R."/>
            <person name="Ebert M.K."/>
            <person name="Huitt-Roehl C.R."/>
            <person name="Pal P."/>
            <person name="Suttle J.C."/>
            <person name="Spanner R.E."/>
            <person name="Neubauer J.D."/>
            <person name="Jurick W.M.II."/>
            <person name="Stott K.A."/>
            <person name="Secor G.A."/>
            <person name="Thomma B.P.H.J."/>
            <person name="Van de Peer Y."/>
            <person name="Townsend C.A."/>
            <person name="Bolton M.D."/>
        </authorList>
    </citation>
    <scope>NUCLEOTIDE SEQUENCE [LARGE SCALE GENOMIC DNA]</scope>
    <source>
        <strain evidence="4">CBS538.71</strain>
    </source>
</reference>
<gene>
    <name evidence="3" type="ORF">CBER1_06459</name>
</gene>
<feature type="compositionally biased region" description="Basic and acidic residues" evidence="2">
    <location>
        <begin position="1"/>
        <end position="11"/>
    </location>
</feature>
<feature type="compositionally biased region" description="Polar residues" evidence="2">
    <location>
        <begin position="81"/>
        <end position="110"/>
    </location>
</feature>
<dbReference type="EMBL" id="PNEN01001788">
    <property type="protein sequence ID" value="PPJ50298.1"/>
    <property type="molecule type" value="Genomic_DNA"/>
</dbReference>
<name>A0A2S6BS28_9PEZI</name>
<feature type="coiled-coil region" evidence="1">
    <location>
        <begin position="433"/>
        <end position="516"/>
    </location>
</feature>
<evidence type="ECO:0000256" key="1">
    <source>
        <dbReference type="SAM" id="Coils"/>
    </source>
</evidence>
<keyword evidence="1" id="KW-0175">Coiled coil</keyword>
<feature type="coiled-coil region" evidence="1">
    <location>
        <begin position="331"/>
        <end position="404"/>
    </location>
</feature>
<keyword evidence="4" id="KW-1185">Reference proteome</keyword>
<comment type="caution">
    <text evidence="3">The sequence shown here is derived from an EMBL/GenBank/DDBJ whole genome shotgun (WGS) entry which is preliminary data.</text>
</comment>
<organism evidence="3 4">
    <name type="scientific">Cercospora berteroae</name>
    <dbReference type="NCBI Taxonomy" id="357750"/>
    <lineage>
        <taxon>Eukaryota</taxon>
        <taxon>Fungi</taxon>
        <taxon>Dikarya</taxon>
        <taxon>Ascomycota</taxon>
        <taxon>Pezizomycotina</taxon>
        <taxon>Dothideomycetes</taxon>
        <taxon>Dothideomycetidae</taxon>
        <taxon>Mycosphaerellales</taxon>
        <taxon>Mycosphaerellaceae</taxon>
        <taxon>Cercospora</taxon>
    </lineage>
</organism>
<protein>
    <submittedName>
        <fullName evidence="3">Uncharacterized protein</fullName>
    </submittedName>
</protein>
<sequence>MCQQEEEKNIDQEVAQGSALVASTETRNDEGNRVQDTHIEETATLPIEPELVAHATSEAEDVTDTSEDKHTVTENDVQPEDSLNQQATEGANSDATLTSGSNKAQMPGQENKSRRTSRKKKKVKPLKTSGFYKSDSDEESPDVPPQAVPPQDALPQNFDNEQKTVFVRDYSPEKARAPFDGTVLRAIRATGAPYDFAARLNSFQRIKTHSPGAMRADLFGRKPYQMPNFPSRLNPLWSPHEVIDSSADATPDVPEIEMSTQLESQAAPIKVKTVFEQPRAAPTPKKSKGHRRANAVTDATLMRPSIEMMLWEYRDKYARTYQQLQYCDVRLQEKQIQLQQAQKKLQQAKREADDMNAIMAEVQGEVEETCAQLRVNRDKYEDQIELLQRKLDESRADVERIGQDRDEVRTSLLALQTSLEQRTAALEAATVHSKEMQTQIEAGEESLKVLEARNDHLQAQLDGLLARDRDLDQKTAKLQSHLRQLSRQLDGTHDMIEKLQTQNADLERSNRILERQVALRRISEARSEPWNKRRKAWREEYAWIEEHKILKQRAQQEDLARADYESAREYALDDLKLPESNDAFEFYQKLAGRVVRVPKSAAKSAAQESTTRKPTWLSIWRSSVSQSFSWYW</sequence>
<feature type="compositionally biased region" description="Basic and acidic residues" evidence="2">
    <location>
        <begin position="26"/>
        <end position="41"/>
    </location>
</feature>
<dbReference type="OrthoDB" id="3646294at2759"/>
<feature type="compositionally biased region" description="Basic residues" evidence="2">
    <location>
        <begin position="114"/>
        <end position="125"/>
    </location>
</feature>
<dbReference type="Proteomes" id="UP000237631">
    <property type="component" value="Unassembled WGS sequence"/>
</dbReference>
<evidence type="ECO:0000256" key="2">
    <source>
        <dbReference type="SAM" id="MobiDB-lite"/>
    </source>
</evidence>
<evidence type="ECO:0000313" key="3">
    <source>
        <dbReference type="EMBL" id="PPJ50298.1"/>
    </source>
</evidence>